<comment type="caution">
    <text evidence="2">The sequence shown here is derived from an EMBL/GenBank/DDBJ whole genome shotgun (WGS) entry which is preliminary data.</text>
</comment>
<organism evidence="2 3">
    <name type="scientific">Candidatus Defluviibacterium haderslevense</name>
    <dbReference type="NCBI Taxonomy" id="2981993"/>
    <lineage>
        <taxon>Bacteria</taxon>
        <taxon>Pseudomonadati</taxon>
        <taxon>Bacteroidota</taxon>
        <taxon>Saprospiria</taxon>
        <taxon>Saprospirales</taxon>
        <taxon>Saprospiraceae</taxon>
        <taxon>Candidatus Defluviibacterium</taxon>
    </lineage>
</organism>
<reference evidence="2 3" key="1">
    <citation type="submission" date="2020-10" db="EMBL/GenBank/DDBJ databases">
        <title>Connecting structure to function with the recovery of over 1000 high-quality activated sludge metagenome-assembled genomes encoding full-length rRNA genes using long-read sequencing.</title>
        <authorList>
            <person name="Singleton C.M."/>
            <person name="Petriglieri F."/>
            <person name="Kristensen J.M."/>
            <person name="Kirkegaard R.H."/>
            <person name="Michaelsen T.Y."/>
            <person name="Andersen M.H."/>
            <person name="Karst S.M."/>
            <person name="Dueholm M.S."/>
            <person name="Nielsen P.H."/>
            <person name="Albertsen M."/>
        </authorList>
    </citation>
    <scope>NUCLEOTIDE SEQUENCE [LARGE SCALE GENOMIC DNA]</scope>
    <source>
        <strain evidence="2">Ribe_18-Q3-R11-54_BAT3C.373</strain>
    </source>
</reference>
<accession>A0A9D7SB30</accession>
<dbReference type="Proteomes" id="UP000808349">
    <property type="component" value="Unassembled WGS sequence"/>
</dbReference>
<dbReference type="EMBL" id="JADKFW010000012">
    <property type="protein sequence ID" value="MBK9718711.1"/>
    <property type="molecule type" value="Genomic_DNA"/>
</dbReference>
<evidence type="ECO:0000256" key="1">
    <source>
        <dbReference type="SAM" id="MobiDB-lite"/>
    </source>
</evidence>
<proteinExistence type="predicted"/>
<evidence type="ECO:0000313" key="3">
    <source>
        <dbReference type="Proteomes" id="UP000808349"/>
    </source>
</evidence>
<feature type="compositionally biased region" description="Basic residues" evidence="1">
    <location>
        <begin position="249"/>
        <end position="261"/>
    </location>
</feature>
<dbReference type="AlphaFoldDB" id="A0A9D7SB30"/>
<feature type="region of interest" description="Disordered" evidence="1">
    <location>
        <begin position="248"/>
        <end position="285"/>
    </location>
</feature>
<evidence type="ECO:0000313" key="2">
    <source>
        <dbReference type="EMBL" id="MBK9718711.1"/>
    </source>
</evidence>
<name>A0A9D7SB30_9BACT</name>
<gene>
    <name evidence="2" type="ORF">IPO85_14590</name>
</gene>
<protein>
    <submittedName>
        <fullName evidence="2">Uncharacterized protein</fullName>
    </submittedName>
</protein>
<sequence length="285" mass="32991">MKNFFVLCFVLITGINFQISAQESEMEVPGDHFDLNGALDLFKKSESPESFEKALNTEGNFVNNLDLNGDGDIDYIQVVEKMDGDIHVLVLQVAVSESESQDIAVIEIEKDGKESATVQIVGDEDIYGSQSIVEPYDDAFYNPDTKQYETKQSASEPAVVNVWLWPSVRYIYAPSYRPWISPFRWRVYPSYWRPWRPHPILFFRTHRPVHVGFRIAPVHRVVRAHRVYVPARRHSVVVHTKYRTNVEHRRTHTTVKTTKKTTKVERGHGKTTVTTTKKTRTTKRR</sequence>